<keyword evidence="2" id="KW-1185">Reference proteome</keyword>
<evidence type="ECO:0000313" key="2">
    <source>
        <dbReference type="Proteomes" id="UP000567922"/>
    </source>
</evidence>
<dbReference type="Pfam" id="PF05721">
    <property type="entry name" value="PhyH"/>
    <property type="match status" value="1"/>
</dbReference>
<organism evidence="1 2">
    <name type="scientific">Hoyosella altamirensis</name>
    <dbReference type="NCBI Taxonomy" id="616997"/>
    <lineage>
        <taxon>Bacteria</taxon>
        <taxon>Bacillati</taxon>
        <taxon>Actinomycetota</taxon>
        <taxon>Actinomycetes</taxon>
        <taxon>Mycobacteriales</taxon>
        <taxon>Hoyosellaceae</taxon>
        <taxon>Hoyosella</taxon>
    </lineage>
</organism>
<dbReference type="OrthoDB" id="9798771at2"/>
<dbReference type="SUPFAM" id="SSF51197">
    <property type="entry name" value="Clavaminate synthase-like"/>
    <property type="match status" value="1"/>
</dbReference>
<dbReference type="AlphaFoldDB" id="A0A839RJX2"/>
<dbReference type="Proteomes" id="UP000567922">
    <property type="component" value="Unassembled WGS sequence"/>
</dbReference>
<comment type="caution">
    <text evidence="1">The sequence shown here is derived from an EMBL/GenBank/DDBJ whole genome shotgun (WGS) entry which is preliminary data.</text>
</comment>
<gene>
    <name evidence="1" type="ORF">FHU29_000817</name>
</gene>
<proteinExistence type="predicted"/>
<sequence length="264" mass="29208">MHDTTHGLSDEQIEQFITEGYVRVDHAFPRRLATQGRARMWRDINAEPRDPSTWTEPVVRLWVYWQKPFREAANTPILHRAFDQLAGKGRWARRGALGTFVVRFPSAKDPGDTGWHVDASFPGPNSGPSDDDFSDWRVNVTSRGRALLMLFLFSDVSDDDAPTRIRAGSHHDIARLLAPAGDEGLGFDLDVSVSEGRPEVAATGPAGTVYLCHPFLVHAGQPHRGATPRFLAQPGLEPTAPFSLDRSDGAYVPVEIAIRRALHS</sequence>
<dbReference type="EMBL" id="JACHWS010000001">
    <property type="protein sequence ID" value="MBB3036383.1"/>
    <property type="molecule type" value="Genomic_DNA"/>
</dbReference>
<evidence type="ECO:0000313" key="1">
    <source>
        <dbReference type="EMBL" id="MBB3036383.1"/>
    </source>
</evidence>
<dbReference type="GO" id="GO:0016706">
    <property type="term" value="F:2-oxoglutarate-dependent dioxygenase activity"/>
    <property type="evidence" value="ECO:0007669"/>
    <property type="project" value="UniProtKB-ARBA"/>
</dbReference>
<reference evidence="1 2" key="1">
    <citation type="submission" date="2020-08" db="EMBL/GenBank/DDBJ databases">
        <title>Sequencing the genomes of 1000 actinobacteria strains.</title>
        <authorList>
            <person name="Klenk H.-P."/>
        </authorList>
    </citation>
    <scope>NUCLEOTIDE SEQUENCE [LARGE SCALE GENOMIC DNA]</scope>
    <source>
        <strain evidence="1 2">DSM 45258</strain>
    </source>
</reference>
<dbReference type="InterPro" id="IPR008775">
    <property type="entry name" value="Phytyl_CoA_dOase-like"/>
</dbReference>
<dbReference type="RefSeq" id="WP_064440271.1">
    <property type="nucleotide sequence ID" value="NZ_BDDI01000007.1"/>
</dbReference>
<name>A0A839RJX2_9ACTN</name>
<protein>
    <recommendedName>
        <fullName evidence="3">Phytanoyl-CoA dioxygenase</fullName>
    </recommendedName>
</protein>
<evidence type="ECO:0008006" key="3">
    <source>
        <dbReference type="Google" id="ProtNLM"/>
    </source>
</evidence>
<accession>A0A839RJX2</accession>
<dbReference type="Gene3D" id="2.60.120.620">
    <property type="entry name" value="q2cbj1_9rhob like domain"/>
    <property type="match status" value="1"/>
</dbReference>